<evidence type="ECO:0000313" key="1">
    <source>
        <dbReference type="EMBL" id="WVZ22191.1"/>
    </source>
</evidence>
<protein>
    <submittedName>
        <fullName evidence="1">Uncharacterized protein</fullName>
    </submittedName>
</protein>
<organism evidence="1 2">
    <name type="scientific">Vigna mungo</name>
    <name type="common">Black gram</name>
    <name type="synonym">Phaseolus mungo</name>
    <dbReference type="NCBI Taxonomy" id="3915"/>
    <lineage>
        <taxon>Eukaryota</taxon>
        <taxon>Viridiplantae</taxon>
        <taxon>Streptophyta</taxon>
        <taxon>Embryophyta</taxon>
        <taxon>Tracheophyta</taxon>
        <taxon>Spermatophyta</taxon>
        <taxon>Magnoliopsida</taxon>
        <taxon>eudicotyledons</taxon>
        <taxon>Gunneridae</taxon>
        <taxon>Pentapetalae</taxon>
        <taxon>rosids</taxon>
        <taxon>fabids</taxon>
        <taxon>Fabales</taxon>
        <taxon>Fabaceae</taxon>
        <taxon>Papilionoideae</taxon>
        <taxon>50 kb inversion clade</taxon>
        <taxon>NPAAA clade</taxon>
        <taxon>indigoferoid/millettioid clade</taxon>
        <taxon>Phaseoleae</taxon>
        <taxon>Vigna</taxon>
    </lineage>
</organism>
<proteinExistence type="predicted"/>
<accession>A0AAQ3P716</accession>
<name>A0AAQ3P716_VIGMU</name>
<dbReference type="EMBL" id="CP144700">
    <property type="protein sequence ID" value="WVZ22191.1"/>
    <property type="molecule type" value="Genomic_DNA"/>
</dbReference>
<gene>
    <name evidence="1" type="ORF">V8G54_000735</name>
</gene>
<dbReference type="Proteomes" id="UP001374535">
    <property type="component" value="Chromosome 1"/>
</dbReference>
<evidence type="ECO:0000313" key="2">
    <source>
        <dbReference type="Proteomes" id="UP001374535"/>
    </source>
</evidence>
<reference evidence="1 2" key="1">
    <citation type="journal article" date="2023" name="Life. Sci Alliance">
        <title>Evolutionary insights into 3D genome organization and epigenetic landscape of Vigna mungo.</title>
        <authorList>
            <person name="Junaid A."/>
            <person name="Singh B."/>
            <person name="Bhatia S."/>
        </authorList>
    </citation>
    <scope>NUCLEOTIDE SEQUENCE [LARGE SCALE GENOMIC DNA]</scope>
    <source>
        <strain evidence="1">Urdbean</strain>
    </source>
</reference>
<keyword evidence="2" id="KW-1185">Reference proteome</keyword>
<sequence length="415" mass="46239">MITQILNHQIISTSLHFKGILRPQHNLLLNQLVQQLLRLVVLIRLAKTLNQHTIVASLGGNAQPNHRLQHIRSRIQIPRLTLNTQQLHKHGIILRRNVPLHHLPQNILRLLRLFSITQPRQQCGERDCIRLNPTVLHILKNLHGIINPPRYNIPFQHGGKTNHIGGNVPLLHFHKQLLSILHLLKPKISINQSVISHNIRQNTPTLHFLIKPNSSVQSQRQKHTPEQNIISMARRLHALPQHRVVVPFGHHVASATENDLEKRVVGLNGAINAELLHLLEELHGLLHDPSAAVAVDEGDKCVLGGDLANALVVEEDAASVVEFGVAAEDLDDLEGGVRGVSEETCAFNPAVELEGVLRRGGAMEDVVNERRIEARDKGAYRVLQAGGPGAVGHHSANDEFEIVLARGNWLRFRLG</sequence>
<dbReference type="AlphaFoldDB" id="A0AAQ3P716"/>